<dbReference type="InterPro" id="IPR001650">
    <property type="entry name" value="Helicase_C-like"/>
</dbReference>
<dbReference type="eggNOG" id="COG1198">
    <property type="taxonomic scope" value="Bacteria"/>
</dbReference>
<evidence type="ECO:0000313" key="16">
    <source>
        <dbReference type="EMBL" id="AGP40367.1"/>
    </source>
</evidence>
<comment type="cofactor">
    <cofactor evidence="12">
        <name>Zn(2+)</name>
        <dbReference type="ChEBI" id="CHEBI:29105"/>
    </cofactor>
    <text evidence="12">Binds 2 zinc ions per subunit.</text>
</comment>
<feature type="domain" description="Helicase ATP-binding" evidence="14">
    <location>
        <begin position="268"/>
        <end position="434"/>
    </location>
</feature>
<keyword evidence="9 12" id="KW-0238">DNA-binding</keyword>
<evidence type="ECO:0000256" key="8">
    <source>
        <dbReference type="ARBA" id="ARBA00022840"/>
    </source>
</evidence>
<evidence type="ECO:0000256" key="6">
    <source>
        <dbReference type="ARBA" id="ARBA00022806"/>
    </source>
</evidence>
<dbReference type="Pfam" id="PF00271">
    <property type="entry name" value="Helicase_C"/>
    <property type="match status" value="1"/>
</dbReference>
<keyword evidence="4 12" id="KW-0547">Nucleotide-binding</keyword>
<dbReference type="Pfam" id="PF00270">
    <property type="entry name" value="DEAD"/>
    <property type="match status" value="1"/>
</dbReference>
<keyword evidence="2 12" id="KW-0235">DNA replication</keyword>
<keyword evidence="6 12" id="KW-0347">Helicase</keyword>
<feature type="domain" description="Helicase C-terminal" evidence="15">
    <location>
        <begin position="563"/>
        <end position="727"/>
    </location>
</feature>
<dbReference type="Pfam" id="PF17764">
    <property type="entry name" value="PriA_3primeBD"/>
    <property type="match status" value="1"/>
</dbReference>
<evidence type="ECO:0000259" key="14">
    <source>
        <dbReference type="PROSITE" id="PS51192"/>
    </source>
</evidence>
<comment type="function">
    <text evidence="12">Initiates the restart of stalled replication forks, which reloads the replicative helicase on sites other than the origin of replication. Recognizes and binds to abandoned replication forks and remodels them to uncover a helicase loading site. Promotes assembly of the primosome at these replication forks.</text>
</comment>
<dbReference type="GO" id="GO:0003677">
    <property type="term" value="F:DNA binding"/>
    <property type="evidence" value="ECO:0007669"/>
    <property type="project" value="UniProtKB-UniRule"/>
</dbReference>
<dbReference type="PANTHER" id="PTHR30580">
    <property type="entry name" value="PRIMOSOMAL PROTEIN N"/>
    <property type="match status" value="1"/>
</dbReference>
<evidence type="ECO:0000256" key="13">
    <source>
        <dbReference type="SAM" id="MobiDB-lite"/>
    </source>
</evidence>
<feature type="binding site" evidence="12">
    <location>
        <position position="571"/>
    </location>
    <ligand>
        <name>Zn(2+)</name>
        <dbReference type="ChEBI" id="CHEBI:29105"/>
        <label>1</label>
    </ligand>
</feature>
<evidence type="ECO:0000313" key="17">
    <source>
        <dbReference type="Proteomes" id="UP000014803"/>
    </source>
</evidence>
<dbReference type="OrthoDB" id="9759544at2"/>
<keyword evidence="7 12" id="KW-0862">Zinc</keyword>
<feature type="binding site" evidence="12">
    <location>
        <position position="568"/>
    </location>
    <ligand>
        <name>Zn(2+)</name>
        <dbReference type="ChEBI" id="CHEBI:29105"/>
        <label>1</label>
    </ligand>
</feature>
<dbReference type="PROSITE" id="PS51192">
    <property type="entry name" value="HELICASE_ATP_BIND_1"/>
    <property type="match status" value="1"/>
</dbReference>
<keyword evidence="8 12" id="KW-0067">ATP-binding</keyword>
<feature type="binding site" evidence="12">
    <location>
        <position position="498"/>
    </location>
    <ligand>
        <name>Zn(2+)</name>
        <dbReference type="ChEBI" id="CHEBI:29105"/>
        <label>1</label>
    </ligand>
</feature>
<dbReference type="SMART" id="SM00487">
    <property type="entry name" value="DEXDc"/>
    <property type="match status" value="1"/>
</dbReference>
<proteinExistence type="inferred from homology"/>
<dbReference type="SMART" id="SM00490">
    <property type="entry name" value="HELICc"/>
    <property type="match status" value="1"/>
</dbReference>
<dbReference type="Pfam" id="PF18074">
    <property type="entry name" value="PriA_C"/>
    <property type="match status" value="1"/>
</dbReference>
<dbReference type="Gene3D" id="3.40.1440.60">
    <property type="entry name" value="PriA, 3(prime) DNA-binding domain"/>
    <property type="match status" value="1"/>
</dbReference>
<dbReference type="GO" id="GO:1990077">
    <property type="term" value="C:primosome complex"/>
    <property type="evidence" value="ECO:0007669"/>
    <property type="project" value="UniProtKB-UniRule"/>
</dbReference>
<feature type="binding site" evidence="12">
    <location>
        <position position="510"/>
    </location>
    <ligand>
        <name>Zn(2+)</name>
        <dbReference type="ChEBI" id="CHEBI:29105"/>
        <label>2</label>
    </ligand>
</feature>
<dbReference type="EC" id="5.6.2.4" evidence="12"/>
<feature type="region of interest" description="Disordered" evidence="13">
    <location>
        <begin position="521"/>
        <end position="545"/>
    </location>
</feature>
<keyword evidence="10 12" id="KW-0413">Isomerase</keyword>
<dbReference type="CDD" id="cd17929">
    <property type="entry name" value="DEXHc_priA"/>
    <property type="match status" value="1"/>
</dbReference>
<feature type="region of interest" description="Disordered" evidence="13">
    <location>
        <begin position="244"/>
        <end position="270"/>
    </location>
</feature>
<comment type="catalytic activity">
    <reaction evidence="12">
        <text>Couples ATP hydrolysis with the unwinding of duplex DNA by translocating in the 3'-5' direction.</text>
        <dbReference type="EC" id="5.6.2.4"/>
    </reaction>
</comment>
<evidence type="ECO:0000256" key="4">
    <source>
        <dbReference type="ARBA" id="ARBA00022741"/>
    </source>
</evidence>
<dbReference type="InterPro" id="IPR011545">
    <property type="entry name" value="DEAD/DEAH_box_helicase_dom"/>
</dbReference>
<dbReference type="GO" id="GO:0006302">
    <property type="term" value="P:double-strand break repair"/>
    <property type="evidence" value="ECO:0007669"/>
    <property type="project" value="InterPro"/>
</dbReference>
<feature type="compositionally biased region" description="Basic and acidic residues" evidence="13">
    <location>
        <begin position="259"/>
        <end position="270"/>
    </location>
</feature>
<evidence type="ECO:0000256" key="10">
    <source>
        <dbReference type="ARBA" id="ARBA00023235"/>
    </source>
</evidence>
<evidence type="ECO:0000256" key="1">
    <source>
        <dbReference type="ARBA" id="ARBA00022515"/>
    </source>
</evidence>
<evidence type="ECO:0000256" key="5">
    <source>
        <dbReference type="ARBA" id="ARBA00022801"/>
    </source>
</evidence>
<keyword evidence="3 12" id="KW-0479">Metal-binding</keyword>
<comment type="catalytic activity">
    <reaction evidence="11 12">
        <text>ATP + H2O = ADP + phosphate + H(+)</text>
        <dbReference type="Rhea" id="RHEA:13065"/>
        <dbReference type="ChEBI" id="CHEBI:15377"/>
        <dbReference type="ChEBI" id="CHEBI:15378"/>
        <dbReference type="ChEBI" id="CHEBI:30616"/>
        <dbReference type="ChEBI" id="CHEBI:43474"/>
        <dbReference type="ChEBI" id="CHEBI:456216"/>
        <dbReference type="EC" id="5.6.2.4"/>
    </reaction>
</comment>
<dbReference type="KEGG" id="scu:SCE1572_41225"/>
<evidence type="ECO:0000256" key="7">
    <source>
        <dbReference type="ARBA" id="ARBA00022833"/>
    </source>
</evidence>
<dbReference type="GO" id="GO:0006269">
    <property type="term" value="P:DNA replication, synthesis of primer"/>
    <property type="evidence" value="ECO:0007669"/>
    <property type="project" value="UniProtKB-KW"/>
</dbReference>
<dbReference type="GO" id="GO:0006310">
    <property type="term" value="P:DNA recombination"/>
    <property type="evidence" value="ECO:0007669"/>
    <property type="project" value="InterPro"/>
</dbReference>
<dbReference type="HOGENOM" id="CLU_013353_4_0_7"/>
<name>S4Y4M2_SORCE</name>
<dbReference type="InterPro" id="IPR014001">
    <property type="entry name" value="Helicase_ATP-bd"/>
</dbReference>
<dbReference type="InterPro" id="IPR042115">
    <property type="entry name" value="PriA_3primeBD_sf"/>
</dbReference>
<accession>S4Y4M2</accession>
<evidence type="ECO:0000256" key="11">
    <source>
        <dbReference type="ARBA" id="ARBA00048988"/>
    </source>
</evidence>
<gene>
    <name evidence="12" type="primary">priA</name>
    <name evidence="16" type="ORF">SCE1572_41225</name>
</gene>
<comment type="subunit">
    <text evidence="12">Component of the replication restart primosome.</text>
</comment>
<dbReference type="PANTHER" id="PTHR30580:SF0">
    <property type="entry name" value="PRIMOSOMAL PROTEIN N"/>
    <property type="match status" value="1"/>
</dbReference>
<dbReference type="Proteomes" id="UP000014803">
    <property type="component" value="Chromosome"/>
</dbReference>
<dbReference type="GO" id="GO:0043138">
    <property type="term" value="F:3'-5' DNA helicase activity"/>
    <property type="evidence" value="ECO:0007669"/>
    <property type="project" value="UniProtKB-EC"/>
</dbReference>
<dbReference type="GO" id="GO:0016887">
    <property type="term" value="F:ATP hydrolysis activity"/>
    <property type="evidence" value="ECO:0007669"/>
    <property type="project" value="RHEA"/>
</dbReference>
<dbReference type="GO" id="GO:0005524">
    <property type="term" value="F:ATP binding"/>
    <property type="evidence" value="ECO:0007669"/>
    <property type="project" value="UniProtKB-UniRule"/>
</dbReference>
<dbReference type="GO" id="GO:0006270">
    <property type="term" value="P:DNA replication initiation"/>
    <property type="evidence" value="ECO:0007669"/>
    <property type="project" value="TreeGrafter"/>
</dbReference>
<dbReference type="HAMAP" id="MF_00983">
    <property type="entry name" value="PriA"/>
    <property type="match status" value="1"/>
</dbReference>
<keyword evidence="5 12" id="KW-0378">Hydrolase</keyword>
<dbReference type="Gene3D" id="3.40.50.300">
    <property type="entry name" value="P-loop containing nucleotide triphosphate hydrolases"/>
    <property type="match status" value="2"/>
</dbReference>
<comment type="similarity">
    <text evidence="12">Belongs to the helicase family. PriA subfamily.</text>
</comment>
<feature type="binding site" evidence="12">
    <location>
        <position position="555"/>
    </location>
    <ligand>
        <name>Zn(2+)</name>
        <dbReference type="ChEBI" id="CHEBI:29105"/>
        <label>2</label>
    </ligand>
</feature>
<protein>
    <recommendedName>
        <fullName evidence="12">Replication restart protein PriA</fullName>
    </recommendedName>
    <alternativeName>
        <fullName evidence="12">ATP-dependent DNA helicase PriA</fullName>
        <ecNumber evidence="12">5.6.2.4</ecNumber>
    </alternativeName>
    <alternativeName>
        <fullName evidence="12">DNA 3'-5' helicase PriA</fullName>
    </alternativeName>
</protein>
<dbReference type="STRING" id="1254432.SCE1572_41225"/>
<evidence type="ECO:0000259" key="15">
    <source>
        <dbReference type="PROSITE" id="PS51194"/>
    </source>
</evidence>
<dbReference type="NCBIfam" id="TIGR00595">
    <property type="entry name" value="priA"/>
    <property type="match status" value="2"/>
</dbReference>
<feature type="binding site" evidence="12">
    <location>
        <position position="501"/>
    </location>
    <ligand>
        <name>Zn(2+)</name>
        <dbReference type="ChEBI" id="CHEBI:29105"/>
        <label>1</label>
    </ligand>
</feature>
<organism evidence="16 17">
    <name type="scientific">Sorangium cellulosum So0157-2</name>
    <dbReference type="NCBI Taxonomy" id="1254432"/>
    <lineage>
        <taxon>Bacteria</taxon>
        <taxon>Pseudomonadati</taxon>
        <taxon>Myxococcota</taxon>
        <taxon>Polyangia</taxon>
        <taxon>Polyangiales</taxon>
        <taxon>Polyangiaceae</taxon>
        <taxon>Sorangium</taxon>
    </lineage>
</organism>
<dbReference type="InterPro" id="IPR005259">
    <property type="entry name" value="PriA"/>
</dbReference>
<keyword evidence="1 12" id="KW-0639">Primosome</keyword>
<dbReference type="GO" id="GO:0008270">
    <property type="term" value="F:zinc ion binding"/>
    <property type="evidence" value="ECO:0007669"/>
    <property type="project" value="UniProtKB-UniRule"/>
</dbReference>
<evidence type="ECO:0000256" key="3">
    <source>
        <dbReference type="ARBA" id="ARBA00022723"/>
    </source>
</evidence>
<evidence type="ECO:0000256" key="12">
    <source>
        <dbReference type="HAMAP-Rule" id="MF_00983"/>
    </source>
</evidence>
<feature type="binding site" evidence="12">
    <location>
        <position position="558"/>
    </location>
    <ligand>
        <name>Zn(2+)</name>
        <dbReference type="ChEBI" id="CHEBI:29105"/>
        <label>2</label>
    </ligand>
</feature>
<dbReference type="PROSITE" id="PS51194">
    <property type="entry name" value="HELICASE_CTER"/>
    <property type="match status" value="1"/>
</dbReference>
<dbReference type="EMBL" id="CP003969">
    <property type="protein sequence ID" value="AGP40367.1"/>
    <property type="molecule type" value="Genomic_DNA"/>
</dbReference>
<dbReference type="InterPro" id="IPR041222">
    <property type="entry name" value="PriA_3primeBD"/>
</dbReference>
<dbReference type="RefSeq" id="WP_020740112.1">
    <property type="nucleotide sequence ID" value="NC_021658.1"/>
</dbReference>
<dbReference type="SUPFAM" id="SSF52540">
    <property type="entry name" value="P-loop containing nucleoside triphosphate hydrolases"/>
    <property type="match status" value="1"/>
</dbReference>
<evidence type="ECO:0000256" key="2">
    <source>
        <dbReference type="ARBA" id="ARBA00022705"/>
    </source>
</evidence>
<evidence type="ECO:0000256" key="9">
    <source>
        <dbReference type="ARBA" id="ARBA00023125"/>
    </source>
</evidence>
<dbReference type="FunFam" id="3.40.50.300:FF:000489">
    <property type="entry name" value="Primosome assembly protein PriA"/>
    <property type="match status" value="1"/>
</dbReference>
<sequence length="824" mass="87881">MPLLADVAVPVPLSQAFTYEVPAALAGEVRPGARVLCEFHRRKLLGVVLAVSERSAAIDPSKIKPLAALVDARPALPAELLSFLQELAGYYFAPIGEVLRLALPAIEREQVRALKAQGELDGMLDLGRAKQVGGRKVAYATATDVVEEPGTLRGQAAAVLALLRANGEQPVARLEERYGNARSALKKLAERGLVALDEREPPRDPFFRLPEERDVPPELNPAQAEAAARIDAALEALSAPERAALSAPGKAAPSAPGDAEARGAAPREARPAGPSAFLLFGVTGSGKTEVYLRAIKSCLDRGRGALVMVPEIALTPQLVARFRARFGDELAVLHSGLSDADRHAMWASLHGGKVRVAIGARSALFAPVPDLGLILVDEEHDGSFKQEEGVRYHARDMALLRAHRAGAVCVLGSATPSIESVALVRRGKLAELRLPERAHREASLPEVTLVDLRRFGAGPSGDPLISLPLHRALERTLAAKEQAILFLNRRGFAPSVVCGSCGNLTTCSACSVALTYHRGRRRDARPQAPAGAPAPGAPGPAAPIDERPQGGLLRCHYCDYAGPLPERCASCGSRTLLLEGLGTERLEATIAASFPEARVARLDRDVAGKDRSQAILARMREGKIDILVGTQMVTKGHDLPNVTLVGVVNADAALGLPDFRAAERGFQLLVQVAGRAGRRDRPGRVLIQTRNPEHPAIAFAAAHDVPGFLEREIRDREEVGYPPATRLALIRIDAVDEGVGRGAAAKLAAHARTCPDGLARRVEVLGPSAAPIARLRGRYRFRVLLRARERGPLRGTLAALTGLMRDGIDRNARVIIDVDPVAML</sequence>
<dbReference type="PATRIC" id="fig|1254432.3.peg.9320"/>
<dbReference type="InterPro" id="IPR027417">
    <property type="entry name" value="P-loop_NTPase"/>
</dbReference>
<feature type="binding site" evidence="12">
    <location>
        <position position="507"/>
    </location>
    <ligand>
        <name>Zn(2+)</name>
        <dbReference type="ChEBI" id="CHEBI:29105"/>
        <label>2</label>
    </ligand>
</feature>
<dbReference type="InterPro" id="IPR041236">
    <property type="entry name" value="PriA_C"/>
</dbReference>
<dbReference type="FunFam" id="3.40.1440.60:FF:000001">
    <property type="entry name" value="Primosomal protein N"/>
    <property type="match status" value="1"/>
</dbReference>
<feature type="compositionally biased region" description="Low complexity" evidence="13">
    <location>
        <begin position="244"/>
        <end position="258"/>
    </location>
</feature>
<dbReference type="AlphaFoldDB" id="S4Y4M2"/>
<reference evidence="16 17" key="1">
    <citation type="journal article" date="2013" name="Sci. Rep.">
        <title>Extraordinary expansion of a Sorangium cellulosum genome from an alkaline milieu.</title>
        <authorList>
            <person name="Han K."/>
            <person name="Li Z.F."/>
            <person name="Peng R."/>
            <person name="Zhu L.P."/>
            <person name="Zhou T."/>
            <person name="Wang L.G."/>
            <person name="Li S.G."/>
            <person name="Zhang X.B."/>
            <person name="Hu W."/>
            <person name="Wu Z.H."/>
            <person name="Qin N."/>
            <person name="Li Y.Z."/>
        </authorList>
    </citation>
    <scope>NUCLEOTIDE SEQUENCE [LARGE SCALE GENOMIC DNA]</scope>
    <source>
        <strain evidence="16 17">So0157-2</strain>
    </source>
</reference>